<dbReference type="EMBL" id="AZEA01000001">
    <property type="protein sequence ID" value="KRK89863.1"/>
    <property type="molecule type" value="Genomic_DNA"/>
</dbReference>
<comment type="caution">
    <text evidence="7">The sequence shown here is derived from an EMBL/GenBank/DDBJ whole genome shotgun (WGS) entry which is preliminary data.</text>
</comment>
<dbReference type="InterPro" id="IPR039424">
    <property type="entry name" value="SBP_5"/>
</dbReference>
<evidence type="ECO:0000313" key="7">
    <source>
        <dbReference type="EMBL" id="KRK89863.1"/>
    </source>
</evidence>
<dbReference type="AlphaFoldDB" id="A0A0R1LDS7"/>
<evidence type="ECO:0000256" key="3">
    <source>
        <dbReference type="ARBA" id="ARBA00022448"/>
    </source>
</evidence>
<proteinExistence type="inferred from homology"/>
<dbReference type="Gene3D" id="3.40.190.10">
    <property type="entry name" value="Periplasmic binding protein-like II"/>
    <property type="match status" value="1"/>
</dbReference>
<dbReference type="PATRIC" id="fig|1423808.3.peg.100"/>
<dbReference type="CDD" id="cd08504">
    <property type="entry name" value="PBP2_OppA"/>
    <property type="match status" value="1"/>
</dbReference>
<dbReference type="Gene3D" id="3.90.76.10">
    <property type="entry name" value="Dipeptide-binding Protein, Domain 1"/>
    <property type="match status" value="1"/>
</dbReference>
<evidence type="ECO:0000256" key="1">
    <source>
        <dbReference type="ARBA" id="ARBA00004196"/>
    </source>
</evidence>
<dbReference type="GO" id="GO:0015833">
    <property type="term" value="P:peptide transport"/>
    <property type="evidence" value="ECO:0007669"/>
    <property type="project" value="UniProtKB-KW"/>
</dbReference>
<keyword evidence="3" id="KW-0813">Transport</keyword>
<dbReference type="InterPro" id="IPR030678">
    <property type="entry name" value="Peptide/Ni-bd"/>
</dbReference>
<protein>
    <submittedName>
        <fullName evidence="7">ABC transporter periplasmic protein</fullName>
    </submittedName>
</protein>
<dbReference type="RefSeq" id="WP_057822674.1">
    <property type="nucleotide sequence ID" value="NZ_AZEA01000001.1"/>
</dbReference>
<evidence type="ECO:0000256" key="5">
    <source>
        <dbReference type="ARBA" id="ARBA00022856"/>
    </source>
</evidence>
<name>A0A0R1LDS7_9LACO</name>
<gene>
    <name evidence="7" type="ORF">FD17_GL000100</name>
</gene>
<keyword evidence="5" id="KW-0653">Protein transport</keyword>
<dbReference type="GO" id="GO:0043190">
    <property type="term" value="C:ATP-binding cassette (ABC) transporter complex"/>
    <property type="evidence" value="ECO:0007669"/>
    <property type="project" value="InterPro"/>
</dbReference>
<evidence type="ECO:0000256" key="4">
    <source>
        <dbReference type="ARBA" id="ARBA00022729"/>
    </source>
</evidence>
<dbReference type="OrthoDB" id="403896at2"/>
<organism evidence="7 8">
    <name type="scientific">Lentilactobacillus sunkii DSM 19904</name>
    <dbReference type="NCBI Taxonomy" id="1423808"/>
    <lineage>
        <taxon>Bacteria</taxon>
        <taxon>Bacillati</taxon>
        <taxon>Bacillota</taxon>
        <taxon>Bacilli</taxon>
        <taxon>Lactobacillales</taxon>
        <taxon>Lactobacillaceae</taxon>
        <taxon>Lentilactobacillus</taxon>
    </lineage>
</organism>
<dbReference type="FunFam" id="3.10.105.10:FF:000001">
    <property type="entry name" value="Oligopeptide ABC transporter, oligopeptide-binding protein"/>
    <property type="match status" value="1"/>
</dbReference>
<keyword evidence="8" id="KW-1185">Reference proteome</keyword>
<keyword evidence="5" id="KW-0571">Peptide transport</keyword>
<dbReference type="PIRSF" id="PIRSF002741">
    <property type="entry name" value="MppA"/>
    <property type="match status" value="1"/>
</dbReference>
<dbReference type="SUPFAM" id="SSF53850">
    <property type="entry name" value="Periplasmic binding protein-like II"/>
    <property type="match status" value="1"/>
</dbReference>
<dbReference type="Gene3D" id="3.10.105.10">
    <property type="entry name" value="Dipeptide-binding Protein, Domain 3"/>
    <property type="match status" value="1"/>
</dbReference>
<dbReference type="InterPro" id="IPR000914">
    <property type="entry name" value="SBP_5_dom"/>
</dbReference>
<dbReference type="GO" id="GO:1904680">
    <property type="term" value="F:peptide transmembrane transporter activity"/>
    <property type="evidence" value="ECO:0007669"/>
    <property type="project" value="TreeGrafter"/>
</dbReference>
<keyword evidence="4" id="KW-0732">Signal</keyword>
<dbReference type="GO" id="GO:0030288">
    <property type="term" value="C:outer membrane-bounded periplasmic space"/>
    <property type="evidence" value="ECO:0007669"/>
    <property type="project" value="UniProtKB-ARBA"/>
</dbReference>
<comment type="similarity">
    <text evidence="2">Belongs to the bacterial solute-binding protein 5 family.</text>
</comment>
<reference evidence="7 8" key="1">
    <citation type="journal article" date="2015" name="Genome Announc.">
        <title>Expanding the biotechnology potential of lactobacilli through comparative genomics of 213 strains and associated genera.</title>
        <authorList>
            <person name="Sun Z."/>
            <person name="Harris H.M."/>
            <person name="McCann A."/>
            <person name="Guo C."/>
            <person name="Argimon S."/>
            <person name="Zhang W."/>
            <person name="Yang X."/>
            <person name="Jeffery I.B."/>
            <person name="Cooney J.C."/>
            <person name="Kagawa T.F."/>
            <person name="Liu W."/>
            <person name="Song Y."/>
            <person name="Salvetti E."/>
            <person name="Wrobel A."/>
            <person name="Rasinkangas P."/>
            <person name="Parkhill J."/>
            <person name="Rea M.C."/>
            <person name="O'Sullivan O."/>
            <person name="Ritari J."/>
            <person name="Douillard F.P."/>
            <person name="Paul Ross R."/>
            <person name="Yang R."/>
            <person name="Briner A.E."/>
            <person name="Felis G.E."/>
            <person name="de Vos W.M."/>
            <person name="Barrangou R."/>
            <person name="Klaenhammer T.R."/>
            <person name="Caufield P.W."/>
            <person name="Cui Y."/>
            <person name="Zhang H."/>
            <person name="O'Toole P.W."/>
        </authorList>
    </citation>
    <scope>NUCLEOTIDE SEQUENCE [LARGE SCALE GENOMIC DNA]</scope>
    <source>
        <strain evidence="7 8">DSM 19904</strain>
    </source>
</reference>
<dbReference type="Proteomes" id="UP000051581">
    <property type="component" value="Unassembled WGS sequence"/>
</dbReference>
<feature type="domain" description="Solute-binding protein family 5" evidence="6">
    <location>
        <begin position="79"/>
        <end position="464"/>
    </location>
</feature>
<comment type="subcellular location">
    <subcellularLocation>
        <location evidence="1">Cell envelope</location>
    </subcellularLocation>
</comment>
<evidence type="ECO:0000259" key="6">
    <source>
        <dbReference type="Pfam" id="PF00496"/>
    </source>
</evidence>
<dbReference type="FunFam" id="3.90.76.10:FF:000001">
    <property type="entry name" value="Oligopeptide ABC transporter substrate-binding protein"/>
    <property type="match status" value="1"/>
</dbReference>
<dbReference type="PANTHER" id="PTHR30290:SF10">
    <property type="entry name" value="PERIPLASMIC OLIGOPEPTIDE-BINDING PROTEIN-RELATED"/>
    <property type="match status" value="1"/>
</dbReference>
<sequence length="546" mass="60982">MSSNYQSLKVGLVISFALLLGGCSSQKSGSGKLAAKQEFTTAVSSELSTVDLSKTTSVQTFEVLNNVDEGLYRLGKNSKIENALATKTKISKDGLQYTFNLRKGTKWSNGDPVTAADFVYSWQRTVNPKTASQYGYLFSGIKNADAIQANKKSYKTLGIKADGKYKLVVTLEKKIPYFKLLMGFPLFFPQNQKVVEKYGENYGTKSSDMVYNGPFKLTKWNGTGMTWTLAKNEKYWDSKKVKLDKLHYQVTKDPSTGYNQFKTDKLQYVGLSGVLAKNLKNNKDMVTRETSSCYYLAFNQKKKLFKNLKIREAISMAIDRGQLTKKILGDGSFNSQSFVSKGLSINPKTGKDFTATTAKPDSLKYNPTKAKALWQEGLKELGITKMSFTLLSSDEFAQKQVSEYLQSQLEKNLPGLKVSLSNIPFQTLLSRQKSHNYEVTMGDWYADFADPITFLNILTSGNPSNVPQWSNKQYDKLIKASSTTDAGNPDKRFDDLTKAQNILLENQGVTPLYQSASKNLLSSKVKGIIYNTAGATYNYKNVYVVK</sequence>
<dbReference type="Pfam" id="PF00496">
    <property type="entry name" value="SBP_bac_5"/>
    <property type="match status" value="1"/>
</dbReference>
<evidence type="ECO:0000256" key="2">
    <source>
        <dbReference type="ARBA" id="ARBA00005695"/>
    </source>
</evidence>
<dbReference type="PANTHER" id="PTHR30290">
    <property type="entry name" value="PERIPLASMIC BINDING COMPONENT OF ABC TRANSPORTER"/>
    <property type="match status" value="1"/>
</dbReference>
<accession>A0A0R1LDS7</accession>
<evidence type="ECO:0000313" key="8">
    <source>
        <dbReference type="Proteomes" id="UP000051581"/>
    </source>
</evidence>